<organism evidence="1 2">
    <name type="scientific">Vibrio ishigakensis</name>
    <dbReference type="NCBI Taxonomy" id="1481914"/>
    <lineage>
        <taxon>Bacteria</taxon>
        <taxon>Pseudomonadati</taxon>
        <taxon>Pseudomonadota</taxon>
        <taxon>Gammaproteobacteria</taxon>
        <taxon>Vibrionales</taxon>
        <taxon>Vibrionaceae</taxon>
        <taxon>Vibrio</taxon>
    </lineage>
</organism>
<dbReference type="AlphaFoldDB" id="A0A0B8PD26"/>
<reference evidence="1 2" key="2">
    <citation type="submission" date="2015-01" db="EMBL/GenBank/DDBJ databases">
        <authorList>
            <consortium name="NBRP consortium"/>
            <person name="Sawabe T."/>
            <person name="Meirelles P."/>
            <person name="Feng G."/>
            <person name="Sayaka M."/>
            <person name="Hattori M."/>
            <person name="Ohkuma M."/>
        </authorList>
    </citation>
    <scope>NUCLEOTIDE SEQUENCE [LARGE SCALE GENOMIC DNA]</scope>
    <source>
        <strain evidence="1 2">JCM19232</strain>
    </source>
</reference>
<name>A0A0B8PD26_9VIBR</name>
<gene>
    <name evidence="1" type="ORF">JCM19232_4467</name>
</gene>
<comment type="caution">
    <text evidence="1">The sequence shown here is derived from an EMBL/GenBank/DDBJ whole genome shotgun (WGS) entry which is preliminary data.</text>
</comment>
<protein>
    <submittedName>
        <fullName evidence="1">Uncharacterized protein</fullName>
    </submittedName>
</protein>
<proteinExistence type="predicted"/>
<evidence type="ECO:0000313" key="2">
    <source>
        <dbReference type="Proteomes" id="UP000031670"/>
    </source>
</evidence>
<dbReference type="EMBL" id="BBSA01000014">
    <property type="protein sequence ID" value="GAM64775.1"/>
    <property type="molecule type" value="Genomic_DNA"/>
</dbReference>
<evidence type="ECO:0000313" key="1">
    <source>
        <dbReference type="EMBL" id="GAM64775.1"/>
    </source>
</evidence>
<dbReference type="Pfam" id="PF11163">
    <property type="entry name" value="DUF2947"/>
    <property type="match status" value="1"/>
</dbReference>
<accession>A0A0B8PD26</accession>
<dbReference type="InterPro" id="IPR021334">
    <property type="entry name" value="DUF2947"/>
</dbReference>
<reference evidence="1 2" key="1">
    <citation type="submission" date="2015-01" db="EMBL/GenBank/DDBJ databases">
        <title>Vibrio sp. C5 JCM 19232 whole genome shotgun sequence.</title>
        <authorList>
            <person name="Sawabe T."/>
            <person name="Meirelles P."/>
            <person name="Feng G."/>
            <person name="Sayaka M."/>
            <person name="Hattori M."/>
            <person name="Ohkuma M."/>
        </authorList>
    </citation>
    <scope>NUCLEOTIDE SEQUENCE [LARGE SCALE GENOMIC DNA]</scope>
    <source>
        <strain evidence="1 2">JCM19232</strain>
    </source>
</reference>
<sequence>MPVPEEDLAEIKPMTQARSAEFWKENISKQSPDAERFSSQDWPAQSQAWGEPIDWMQAWEADEATCQRAFWRILIGKTM</sequence>
<dbReference type="Proteomes" id="UP000031670">
    <property type="component" value="Unassembled WGS sequence"/>
</dbReference>